<dbReference type="InterPro" id="IPR016130">
    <property type="entry name" value="Tyr_Pase_AS"/>
</dbReference>
<dbReference type="InterPro" id="IPR029021">
    <property type="entry name" value="Prot-tyrosine_phosphatase-like"/>
</dbReference>
<dbReference type="CDD" id="cd00047">
    <property type="entry name" value="PTPc"/>
    <property type="match status" value="1"/>
</dbReference>
<dbReference type="Pfam" id="PF00102">
    <property type="entry name" value="Y_phosphatase"/>
    <property type="match status" value="1"/>
</dbReference>
<dbReference type="Gene3D" id="3.90.190.10">
    <property type="entry name" value="Protein tyrosine phosphatase superfamily"/>
    <property type="match status" value="1"/>
</dbReference>
<evidence type="ECO:0000256" key="1">
    <source>
        <dbReference type="SAM" id="Phobius"/>
    </source>
</evidence>
<evidence type="ECO:0000259" key="3">
    <source>
        <dbReference type="PROSITE" id="PS50056"/>
    </source>
</evidence>
<feature type="domain" description="Tyrosine-protein phosphatase" evidence="2">
    <location>
        <begin position="128"/>
        <end position="385"/>
    </location>
</feature>
<dbReference type="PROSITE" id="PS00383">
    <property type="entry name" value="TYR_PHOSPHATASE_1"/>
    <property type="match status" value="1"/>
</dbReference>
<dbReference type="PANTHER" id="PTHR19134:SF449">
    <property type="entry name" value="TYROSINE-PROTEIN PHOSPHATASE 1"/>
    <property type="match status" value="1"/>
</dbReference>
<dbReference type="PANTHER" id="PTHR19134">
    <property type="entry name" value="RECEPTOR-TYPE TYROSINE-PROTEIN PHOSPHATASE"/>
    <property type="match status" value="1"/>
</dbReference>
<dbReference type="InterPro" id="IPR003595">
    <property type="entry name" value="Tyr_Pase_cat"/>
</dbReference>
<dbReference type="SMART" id="SM00194">
    <property type="entry name" value="PTPc"/>
    <property type="match status" value="1"/>
</dbReference>
<dbReference type="SMART" id="SM00404">
    <property type="entry name" value="PTPc_motif"/>
    <property type="match status" value="1"/>
</dbReference>
<protein>
    <submittedName>
        <fullName evidence="4">Uncharacterized protein</fullName>
    </submittedName>
</protein>
<organism evidence="4">
    <name type="scientific">Vannella robusta</name>
    <dbReference type="NCBI Taxonomy" id="1487602"/>
    <lineage>
        <taxon>Eukaryota</taxon>
        <taxon>Amoebozoa</taxon>
        <taxon>Discosea</taxon>
        <taxon>Flabellinia</taxon>
        <taxon>Vannellidae</taxon>
        <taxon>Vannella</taxon>
    </lineage>
</organism>
<dbReference type="PROSITE" id="PS50056">
    <property type="entry name" value="TYR_PHOSPHATASE_2"/>
    <property type="match status" value="1"/>
</dbReference>
<reference evidence="4" key="1">
    <citation type="submission" date="2021-01" db="EMBL/GenBank/DDBJ databases">
        <authorList>
            <person name="Corre E."/>
            <person name="Pelletier E."/>
            <person name="Niang G."/>
            <person name="Scheremetjew M."/>
            <person name="Finn R."/>
            <person name="Kale V."/>
            <person name="Holt S."/>
            <person name="Cochrane G."/>
            <person name="Meng A."/>
            <person name="Brown T."/>
            <person name="Cohen L."/>
        </authorList>
    </citation>
    <scope>NUCLEOTIDE SEQUENCE</scope>
    <source>
        <strain evidence="4">DIVA3 518/3/11/1/6</strain>
    </source>
</reference>
<accession>A0A7S4I821</accession>
<dbReference type="InterPro" id="IPR000387">
    <property type="entry name" value="Tyr_Pase_dom"/>
</dbReference>
<keyword evidence="1" id="KW-0812">Transmembrane</keyword>
<dbReference type="PRINTS" id="PR00700">
    <property type="entry name" value="PRTYPHPHTASE"/>
</dbReference>
<name>A0A7S4I821_9EUKA</name>
<proteinExistence type="predicted"/>
<sequence length="406" mass="47289">MSYGQRTFSSKITGKMRALCEQVFQLRRKSTSNQSIITMSFVVWIIIFVVLVTVASCSSARMGNKLSRGKPVRMNANIEGEKEELPVVVTGARLKEIIQSEYVSERWSIFAREDMEDKILLEDHCEGDRYYSRFVYKHSKVKLPGGRYLNANYVLNKQYIASQAPLYHTISPFWDMIFAENIHLIVMLTKVVEGSRTKATRYWPTSNHPLQMFDDEEFGEEDKWRVELLEKTVFEDNILRRDLKITRTSNEEEKTVTQLQYIGWPDHGCPSEIAEVLALLYGVQVLQKDPTVPIVVHCSAGIGRTGTFITIRHVLQTVVKAFQAQENYQVLKELDSEEQAEIVIEFLEKQTLDIDSVVRELRKDRKMMIQKEEQLLFCYEVFHYIIDTDPTDFIMEEFILPIFFFV</sequence>
<keyword evidence="1" id="KW-0472">Membrane</keyword>
<dbReference type="GO" id="GO:0004725">
    <property type="term" value="F:protein tyrosine phosphatase activity"/>
    <property type="evidence" value="ECO:0007669"/>
    <property type="project" value="InterPro"/>
</dbReference>
<dbReference type="InterPro" id="IPR050348">
    <property type="entry name" value="Protein-Tyr_Phosphatase"/>
</dbReference>
<dbReference type="EMBL" id="HBKP01013144">
    <property type="protein sequence ID" value="CAE2221523.1"/>
    <property type="molecule type" value="Transcribed_RNA"/>
</dbReference>
<gene>
    <name evidence="4" type="ORF">VSP0166_LOCUS9305</name>
</gene>
<dbReference type="SUPFAM" id="SSF52799">
    <property type="entry name" value="(Phosphotyrosine protein) phosphatases II"/>
    <property type="match status" value="1"/>
</dbReference>
<feature type="domain" description="Tyrosine specific protein phosphatases" evidence="3">
    <location>
        <begin position="271"/>
        <end position="376"/>
    </location>
</feature>
<dbReference type="AlphaFoldDB" id="A0A7S4I821"/>
<keyword evidence="1" id="KW-1133">Transmembrane helix</keyword>
<feature type="transmembrane region" description="Helical" evidence="1">
    <location>
        <begin position="36"/>
        <end position="55"/>
    </location>
</feature>
<evidence type="ECO:0000259" key="2">
    <source>
        <dbReference type="PROSITE" id="PS50055"/>
    </source>
</evidence>
<evidence type="ECO:0000313" key="4">
    <source>
        <dbReference type="EMBL" id="CAE2221523.1"/>
    </source>
</evidence>
<dbReference type="InterPro" id="IPR000242">
    <property type="entry name" value="PTP_cat"/>
</dbReference>
<dbReference type="PROSITE" id="PS50055">
    <property type="entry name" value="TYR_PHOSPHATASE_PTP"/>
    <property type="match status" value="1"/>
</dbReference>